<dbReference type="Pfam" id="PF07238">
    <property type="entry name" value="PilZ"/>
    <property type="match status" value="1"/>
</dbReference>
<dbReference type="InterPro" id="IPR004090">
    <property type="entry name" value="Chemotax_Me-accpt_rcpt"/>
</dbReference>
<dbReference type="Pfam" id="PF05228">
    <property type="entry name" value="CHASE4"/>
    <property type="match status" value="1"/>
</dbReference>
<dbReference type="GO" id="GO:0035438">
    <property type="term" value="F:cyclic-di-GMP binding"/>
    <property type="evidence" value="ECO:0007669"/>
    <property type="project" value="InterPro"/>
</dbReference>
<protein>
    <recommendedName>
        <fullName evidence="11">Methyl-accepting chemotaxis sensory transducer</fullName>
    </recommendedName>
</protein>
<dbReference type="GO" id="GO:0016020">
    <property type="term" value="C:membrane"/>
    <property type="evidence" value="ECO:0007669"/>
    <property type="project" value="InterPro"/>
</dbReference>
<dbReference type="GO" id="GO:0006935">
    <property type="term" value="P:chemotaxis"/>
    <property type="evidence" value="ECO:0007669"/>
    <property type="project" value="InterPro"/>
</dbReference>
<evidence type="ECO:0000256" key="4">
    <source>
        <dbReference type="ARBA" id="ARBA00029447"/>
    </source>
</evidence>
<evidence type="ECO:0000259" key="7">
    <source>
        <dbReference type="PROSITE" id="PS50111"/>
    </source>
</evidence>
<keyword evidence="1 6" id="KW-0812">Transmembrane</keyword>
<dbReference type="PANTHER" id="PTHR32089:SF112">
    <property type="entry name" value="LYSOZYME-LIKE PROTEIN-RELATED"/>
    <property type="match status" value="1"/>
</dbReference>
<dbReference type="GO" id="GO:0007165">
    <property type="term" value="P:signal transduction"/>
    <property type="evidence" value="ECO:0007669"/>
    <property type="project" value="UniProtKB-KW"/>
</dbReference>
<feature type="transmembrane region" description="Helical" evidence="6">
    <location>
        <begin position="270"/>
        <end position="292"/>
    </location>
</feature>
<keyword evidence="2 6" id="KW-1133">Transmembrane helix</keyword>
<evidence type="ECO:0000256" key="1">
    <source>
        <dbReference type="ARBA" id="ARBA00022692"/>
    </source>
</evidence>
<proteinExistence type="inferred from homology"/>
<dbReference type="SUPFAM" id="SSF58104">
    <property type="entry name" value="Methyl-accepting chemotaxis protein (MCP) signaling domain"/>
    <property type="match status" value="1"/>
</dbReference>
<name>A0A8J3ZWU4_9ACTN</name>
<dbReference type="Gene3D" id="1.10.287.950">
    <property type="entry name" value="Methyl-accepting chemotaxis protein"/>
    <property type="match status" value="1"/>
</dbReference>
<dbReference type="AlphaFoldDB" id="A0A8J3ZWU4"/>
<dbReference type="Pfam" id="PF00015">
    <property type="entry name" value="MCPsignal"/>
    <property type="match status" value="1"/>
</dbReference>
<evidence type="ECO:0000256" key="5">
    <source>
        <dbReference type="PROSITE-ProRule" id="PRU00284"/>
    </source>
</evidence>
<evidence type="ECO:0000256" key="2">
    <source>
        <dbReference type="ARBA" id="ARBA00022989"/>
    </source>
</evidence>
<evidence type="ECO:0000313" key="9">
    <source>
        <dbReference type="EMBL" id="GIJ68960.1"/>
    </source>
</evidence>
<feature type="domain" description="HAMP" evidence="8">
    <location>
        <begin position="294"/>
        <end position="347"/>
    </location>
</feature>
<comment type="similarity">
    <text evidence="4">Belongs to the methyl-accepting chemotaxis (MCP) protein family.</text>
</comment>
<evidence type="ECO:0000259" key="8">
    <source>
        <dbReference type="PROSITE" id="PS50885"/>
    </source>
</evidence>
<dbReference type="PANTHER" id="PTHR32089">
    <property type="entry name" value="METHYL-ACCEPTING CHEMOTAXIS PROTEIN MCPB"/>
    <property type="match status" value="1"/>
</dbReference>
<dbReference type="PROSITE" id="PS50111">
    <property type="entry name" value="CHEMOTAXIS_TRANSDUC_2"/>
    <property type="match status" value="1"/>
</dbReference>
<feature type="domain" description="Methyl-accepting transducer" evidence="7">
    <location>
        <begin position="386"/>
        <end position="570"/>
    </location>
</feature>
<dbReference type="Proteomes" id="UP000635606">
    <property type="component" value="Unassembled WGS sequence"/>
</dbReference>
<dbReference type="Gene3D" id="2.40.10.220">
    <property type="entry name" value="predicted glycosyltransferase like domains"/>
    <property type="match status" value="1"/>
</dbReference>
<dbReference type="InterPro" id="IPR003660">
    <property type="entry name" value="HAMP_dom"/>
</dbReference>
<keyword evidence="10" id="KW-1185">Reference proteome</keyword>
<organism evidence="9 10">
    <name type="scientific">Virgisporangium ochraceum</name>
    <dbReference type="NCBI Taxonomy" id="65505"/>
    <lineage>
        <taxon>Bacteria</taxon>
        <taxon>Bacillati</taxon>
        <taxon>Actinomycetota</taxon>
        <taxon>Actinomycetes</taxon>
        <taxon>Micromonosporales</taxon>
        <taxon>Micromonosporaceae</taxon>
        <taxon>Virgisporangium</taxon>
    </lineage>
</organism>
<evidence type="ECO:0000313" key="10">
    <source>
        <dbReference type="Proteomes" id="UP000635606"/>
    </source>
</evidence>
<dbReference type="SUPFAM" id="SSF141371">
    <property type="entry name" value="PilZ domain-like"/>
    <property type="match status" value="1"/>
</dbReference>
<dbReference type="SMART" id="SM00283">
    <property type="entry name" value="MA"/>
    <property type="match status" value="1"/>
</dbReference>
<evidence type="ECO:0008006" key="11">
    <source>
        <dbReference type="Google" id="ProtNLM"/>
    </source>
</evidence>
<dbReference type="InterPro" id="IPR009875">
    <property type="entry name" value="PilZ_domain"/>
</dbReference>
<dbReference type="GO" id="GO:0004888">
    <property type="term" value="F:transmembrane signaling receptor activity"/>
    <property type="evidence" value="ECO:0007669"/>
    <property type="project" value="InterPro"/>
</dbReference>
<comment type="caution">
    <text evidence="9">The sequence shown here is derived from an EMBL/GenBank/DDBJ whole genome shotgun (WGS) entry which is preliminary data.</text>
</comment>
<evidence type="ECO:0000256" key="3">
    <source>
        <dbReference type="ARBA" id="ARBA00023224"/>
    </source>
</evidence>
<sequence>MKRTRWSTWPVTAVLVAVLLAAGFLSLRQIAGSAFDHLESVAAAEDAQRLRIALDYELQLISNFGATNSIWDSSFADVRDADAETFAADFPPADMREDYGLDGVVGVGPDLSIRVGGLIDGGNRLVPLPAELASPAVLGTLVDPAAAAGEERCGVTSVTAVPYVYCGFASYPTDSSGPASGGLIFLKALSPERLAELGAGIGLPVTLTTRSPSGEVLTLGSRLGDLRVDTRILDGDRIAFDVAIPTTGGPTVVVEAVRERPIHRTANATLLRMFLLTLAAGAVLAVVVTVLIRRAIRQKVAPLRRVAEGVTVAGDRGLRVGGDEPGEIGALGRAIDTMLDTIAAREIDLDRANADREEHIRAAYAERRQSEQRERKRAQTLIDDTIATVVAELREVVDQTASVREAADTIDARVGEANTITREVVGSAGQADQVAAEMSESLRRVGGIAKMIADVARQTNLLALNASIEAARAGAAGKGFSVVAGEVKNLADTTARSTGEIAVTIRAVEENAAAMAATMTAMTAGIGDIESATAQVGSVTSEQNSSVDLLATSVTAAIGRIETMVDLTEQLERRGLPRAAMTGPIRLTFGGRDYTGQLVDLSESGLRCSVPADAPMREGDAIDAHVPLGGDRTVTVRAEVMHYRADGLSVDVGLRFVDLSPALLDEIALTVTSALGLR</sequence>
<gene>
    <name evidence="9" type="ORF">Voc01_038770</name>
</gene>
<dbReference type="PRINTS" id="PR00260">
    <property type="entry name" value="CHEMTRNSDUCR"/>
</dbReference>
<dbReference type="InterPro" id="IPR007892">
    <property type="entry name" value="CHASE4"/>
</dbReference>
<dbReference type="PROSITE" id="PS50885">
    <property type="entry name" value="HAMP"/>
    <property type="match status" value="1"/>
</dbReference>
<accession>A0A8J3ZWU4</accession>
<dbReference type="InterPro" id="IPR004089">
    <property type="entry name" value="MCPsignal_dom"/>
</dbReference>
<keyword evidence="3 5" id="KW-0807">Transducer</keyword>
<keyword evidence="6" id="KW-0472">Membrane</keyword>
<evidence type="ECO:0000256" key="6">
    <source>
        <dbReference type="SAM" id="Phobius"/>
    </source>
</evidence>
<dbReference type="RefSeq" id="WP_203928899.1">
    <property type="nucleotide sequence ID" value="NZ_BOPH01000053.1"/>
</dbReference>
<reference evidence="9" key="1">
    <citation type="submission" date="2021-01" db="EMBL/GenBank/DDBJ databases">
        <title>Whole genome shotgun sequence of Virgisporangium ochraceum NBRC 16418.</title>
        <authorList>
            <person name="Komaki H."/>
            <person name="Tamura T."/>
        </authorList>
    </citation>
    <scope>NUCLEOTIDE SEQUENCE</scope>
    <source>
        <strain evidence="9">NBRC 16418</strain>
    </source>
</reference>
<dbReference type="EMBL" id="BOPH01000053">
    <property type="protein sequence ID" value="GIJ68960.1"/>
    <property type="molecule type" value="Genomic_DNA"/>
</dbReference>
<dbReference type="Gene3D" id="6.10.340.10">
    <property type="match status" value="1"/>
</dbReference>